<evidence type="ECO:0000256" key="5">
    <source>
        <dbReference type="ARBA" id="ARBA00023125"/>
    </source>
</evidence>
<evidence type="ECO:0000259" key="10">
    <source>
        <dbReference type="Pfam" id="PF16019"/>
    </source>
</evidence>
<evidence type="ECO:0000313" key="12">
    <source>
        <dbReference type="Proteomes" id="UP000694388"/>
    </source>
</evidence>
<reference evidence="11" key="1">
    <citation type="submission" date="2025-08" db="UniProtKB">
        <authorList>
            <consortium name="Ensembl"/>
        </authorList>
    </citation>
    <scope>IDENTIFICATION</scope>
</reference>
<feature type="compositionally biased region" description="Polar residues" evidence="9">
    <location>
        <begin position="610"/>
        <end position="621"/>
    </location>
</feature>
<dbReference type="InterPro" id="IPR031972">
    <property type="entry name" value="CSRNP_N"/>
</dbReference>
<keyword evidence="12" id="KW-1185">Reference proteome</keyword>
<keyword evidence="4" id="KW-0805">Transcription regulation</keyword>
<feature type="region of interest" description="Disordered" evidence="9">
    <location>
        <begin position="647"/>
        <end position="676"/>
    </location>
</feature>
<dbReference type="AlphaFoldDB" id="A0A8C4R1E7"/>
<comment type="similarity">
    <text evidence="2">Belongs to the AXUD1 family.</text>
</comment>
<evidence type="ECO:0000256" key="9">
    <source>
        <dbReference type="SAM" id="MobiDB-lite"/>
    </source>
</evidence>
<comment type="subcellular location">
    <subcellularLocation>
        <location evidence="1">Nucleus</location>
    </subcellularLocation>
</comment>
<keyword evidence="3" id="KW-0053">Apoptosis</keyword>
<sequence length="676" mass="73794">MTCLVIKGQISIELQFDTTRDICTSILLFVCVHVQITMAEVLKRKFEEVDGASLYSSLKDSEDELSSSESADSGDSLNPPSASHFTPASILNPTKRPRGKSVRFNQVMVYYFQRRQGFTSVPSQGGSTLGMAGHHNHMATYTLGEFARERETMHQHVLHQHLKEERLNSLRLQLTQNGTQDPEQVRCLTIEDIPDNEIDLHAIEVDDYFFLQPLPTRKRRTLLRAAGVRRIESTEKHELRGIRVSREDCGCDCRSYCDPESCACSQAGISCQVDRLSFPCGCTLDGCGNPTGRIEFNPVRVRTHFIHTIMRLELEKKQTGGVCMEGPMERADGATDLVVRLGEEGSAVDGLGQEVFSMTEEANPMMHLLSAETLAGDAGDSPSSGFASALCSSDGEAEREDAHTRCYEDFGIPTALPFPAGATEMHVQAERANDVASYSLDSSLFSFPSDESSTVSLFHEEEYSLGCLLPQSPLTSVALQDVGASFHSTPDEPQRMSMTSLLATAQDVPTLLHITACQDSPIIGGESQSTCEACPVSSPGTYTDLSISVDIVQQNDLMSGQPTSIINNALPNKAIFPTPGSDVFSSGDQLLLSHNSDIKVHSNESHAENTADNPKSSQSFCTSLGSPSVPIACRHLHFQHSAFVSVEHDVDSREDGDKRKANNEDDNEVQAMEAGD</sequence>
<dbReference type="Pfam" id="PF16019">
    <property type="entry name" value="CSRNP_N"/>
    <property type="match status" value="1"/>
</dbReference>
<dbReference type="InterPro" id="IPR023260">
    <property type="entry name" value="Cys/Ser-rich_nuc_prot"/>
</dbReference>
<keyword evidence="8" id="KW-0539">Nucleus</keyword>
<evidence type="ECO:0000256" key="7">
    <source>
        <dbReference type="ARBA" id="ARBA00023163"/>
    </source>
</evidence>
<dbReference type="PANTHER" id="PTHR13580:SF9">
    <property type="entry name" value="AXIN1 UP-REGULATED 1, ISOFORM A"/>
    <property type="match status" value="1"/>
</dbReference>
<keyword evidence="5" id="KW-0238">DNA-binding</keyword>
<feature type="compositionally biased region" description="Basic and acidic residues" evidence="9">
    <location>
        <begin position="647"/>
        <end position="663"/>
    </location>
</feature>
<feature type="domain" description="Cysteine/serine-rich nuclear protein N-terminal" evidence="10">
    <location>
        <begin position="99"/>
        <end position="316"/>
    </location>
</feature>
<feature type="compositionally biased region" description="Polar residues" evidence="9">
    <location>
        <begin position="78"/>
        <end position="92"/>
    </location>
</feature>
<dbReference type="GO" id="GO:0005634">
    <property type="term" value="C:nucleus"/>
    <property type="evidence" value="ECO:0007669"/>
    <property type="project" value="UniProtKB-SubCell"/>
</dbReference>
<dbReference type="PANTHER" id="PTHR13580">
    <property type="entry name" value="TGF-BETA INDUCED APOPTOSIS PROTEIN"/>
    <property type="match status" value="1"/>
</dbReference>
<evidence type="ECO:0000256" key="1">
    <source>
        <dbReference type="ARBA" id="ARBA00004123"/>
    </source>
</evidence>
<evidence type="ECO:0000313" key="11">
    <source>
        <dbReference type="Ensembl" id="ENSEBUP00000022700.1"/>
    </source>
</evidence>
<reference evidence="11" key="2">
    <citation type="submission" date="2025-09" db="UniProtKB">
        <authorList>
            <consortium name="Ensembl"/>
        </authorList>
    </citation>
    <scope>IDENTIFICATION</scope>
</reference>
<evidence type="ECO:0000256" key="2">
    <source>
        <dbReference type="ARBA" id="ARBA00008548"/>
    </source>
</evidence>
<keyword evidence="7" id="KW-0804">Transcription</keyword>
<dbReference type="PRINTS" id="PR02031">
    <property type="entry name" value="CYSSERRICHNP"/>
</dbReference>
<accession>A0A8C4R1E7</accession>
<proteinExistence type="inferred from homology"/>
<dbReference type="GO" id="GO:0000981">
    <property type="term" value="F:DNA-binding transcription factor activity, RNA polymerase II-specific"/>
    <property type="evidence" value="ECO:0007669"/>
    <property type="project" value="TreeGrafter"/>
</dbReference>
<protein>
    <submittedName>
        <fullName evidence="11">Cysteine-serine-rich nuclear protein 2</fullName>
    </submittedName>
</protein>
<organism evidence="11 12">
    <name type="scientific">Eptatretus burgeri</name>
    <name type="common">Inshore hagfish</name>
    <dbReference type="NCBI Taxonomy" id="7764"/>
    <lineage>
        <taxon>Eukaryota</taxon>
        <taxon>Metazoa</taxon>
        <taxon>Chordata</taxon>
        <taxon>Craniata</taxon>
        <taxon>Vertebrata</taxon>
        <taxon>Cyclostomata</taxon>
        <taxon>Myxini</taxon>
        <taxon>Myxiniformes</taxon>
        <taxon>Myxinidae</taxon>
        <taxon>Eptatretinae</taxon>
        <taxon>Eptatretus</taxon>
    </lineage>
</organism>
<name>A0A8C4R1E7_EPTBU</name>
<dbReference type="Proteomes" id="UP000694388">
    <property type="component" value="Unplaced"/>
</dbReference>
<dbReference type="GO" id="GO:0006915">
    <property type="term" value="P:apoptotic process"/>
    <property type="evidence" value="ECO:0007669"/>
    <property type="project" value="UniProtKB-KW"/>
</dbReference>
<feature type="compositionally biased region" description="Low complexity" evidence="9">
    <location>
        <begin position="67"/>
        <end position="77"/>
    </location>
</feature>
<evidence type="ECO:0000256" key="6">
    <source>
        <dbReference type="ARBA" id="ARBA00023159"/>
    </source>
</evidence>
<dbReference type="Ensembl" id="ENSEBUT00000023276.1">
    <property type="protein sequence ID" value="ENSEBUP00000022700.1"/>
    <property type="gene ID" value="ENSEBUG00000013983.1"/>
</dbReference>
<evidence type="ECO:0000256" key="8">
    <source>
        <dbReference type="ARBA" id="ARBA00023242"/>
    </source>
</evidence>
<evidence type="ECO:0000256" key="3">
    <source>
        <dbReference type="ARBA" id="ARBA00022703"/>
    </source>
</evidence>
<feature type="region of interest" description="Disordered" evidence="9">
    <location>
        <begin position="601"/>
        <end position="621"/>
    </location>
</feature>
<keyword evidence="6" id="KW-0010">Activator</keyword>
<dbReference type="GeneTree" id="ENSGT00950000183072"/>
<evidence type="ECO:0000256" key="4">
    <source>
        <dbReference type="ARBA" id="ARBA00023015"/>
    </source>
</evidence>
<dbReference type="GO" id="GO:0043565">
    <property type="term" value="F:sequence-specific DNA binding"/>
    <property type="evidence" value="ECO:0007669"/>
    <property type="project" value="TreeGrafter"/>
</dbReference>
<feature type="region of interest" description="Disordered" evidence="9">
    <location>
        <begin position="63"/>
        <end position="98"/>
    </location>
</feature>